<keyword evidence="2" id="KW-1185">Reference proteome</keyword>
<proteinExistence type="predicted"/>
<organism evidence="1 2">
    <name type="scientific">Muraenolepis orangiensis</name>
    <name type="common">Patagonian moray cod</name>
    <dbReference type="NCBI Taxonomy" id="630683"/>
    <lineage>
        <taxon>Eukaryota</taxon>
        <taxon>Metazoa</taxon>
        <taxon>Chordata</taxon>
        <taxon>Craniata</taxon>
        <taxon>Vertebrata</taxon>
        <taxon>Euteleostomi</taxon>
        <taxon>Actinopterygii</taxon>
        <taxon>Neopterygii</taxon>
        <taxon>Teleostei</taxon>
        <taxon>Neoteleostei</taxon>
        <taxon>Acanthomorphata</taxon>
        <taxon>Zeiogadaria</taxon>
        <taxon>Gadariae</taxon>
        <taxon>Gadiformes</taxon>
        <taxon>Muraenolepidoidei</taxon>
        <taxon>Muraenolepididae</taxon>
        <taxon>Muraenolepis</taxon>
    </lineage>
</organism>
<dbReference type="EMBL" id="JANIIK010000039">
    <property type="protein sequence ID" value="KAJ3608656.1"/>
    <property type="molecule type" value="Genomic_DNA"/>
</dbReference>
<comment type="caution">
    <text evidence="1">The sequence shown here is derived from an EMBL/GenBank/DDBJ whole genome shotgun (WGS) entry which is preliminary data.</text>
</comment>
<reference evidence="1" key="1">
    <citation type="submission" date="2022-07" db="EMBL/GenBank/DDBJ databases">
        <title>Chromosome-level genome of Muraenolepis orangiensis.</title>
        <authorList>
            <person name="Kim J."/>
        </authorList>
    </citation>
    <scope>NUCLEOTIDE SEQUENCE</scope>
    <source>
        <strain evidence="1">KU_S4_2022</strain>
        <tissue evidence="1">Muscle</tissue>
    </source>
</reference>
<sequence length="149" mass="16449">MNEVDVRLRATPWDHAFIPLREQDLLMLHHAAALHSSPASTLITCLNTHHLPQHSSPASTLITCLNTHHLPQHSSPASTLITCLNTHHLPQHSSPASTLITCLNTRCSSRVPFWFREATSRIPSESSHSSLLPTGLYATTKPGGFRTRL</sequence>
<evidence type="ECO:0000313" key="1">
    <source>
        <dbReference type="EMBL" id="KAJ3608656.1"/>
    </source>
</evidence>
<protein>
    <submittedName>
        <fullName evidence="1">Uncharacterized protein</fullName>
    </submittedName>
</protein>
<accession>A0A9Q0EMN9</accession>
<name>A0A9Q0EMN9_9TELE</name>
<dbReference type="Proteomes" id="UP001148018">
    <property type="component" value="Unassembled WGS sequence"/>
</dbReference>
<evidence type="ECO:0000313" key="2">
    <source>
        <dbReference type="Proteomes" id="UP001148018"/>
    </source>
</evidence>
<gene>
    <name evidence="1" type="ORF">NHX12_023187</name>
</gene>
<dbReference type="AlphaFoldDB" id="A0A9Q0EMN9"/>